<dbReference type="AlphaFoldDB" id="A0A974E0M7"/>
<dbReference type="EMBL" id="CM004466">
    <property type="protein sequence ID" value="OCU01168.1"/>
    <property type="molecule type" value="Genomic_DNA"/>
</dbReference>
<gene>
    <name evidence="1" type="ORF">XELAEV_18006954mg</name>
</gene>
<name>A0A974E0M7_XENLA</name>
<evidence type="ECO:0000313" key="1">
    <source>
        <dbReference type="EMBL" id="OCU01168.1"/>
    </source>
</evidence>
<evidence type="ECO:0000313" key="2">
    <source>
        <dbReference type="Proteomes" id="UP000694892"/>
    </source>
</evidence>
<organism evidence="1 2">
    <name type="scientific">Xenopus laevis</name>
    <name type="common">African clawed frog</name>
    <dbReference type="NCBI Taxonomy" id="8355"/>
    <lineage>
        <taxon>Eukaryota</taxon>
        <taxon>Metazoa</taxon>
        <taxon>Chordata</taxon>
        <taxon>Craniata</taxon>
        <taxon>Vertebrata</taxon>
        <taxon>Euteleostomi</taxon>
        <taxon>Amphibia</taxon>
        <taxon>Batrachia</taxon>
        <taxon>Anura</taxon>
        <taxon>Pipoidea</taxon>
        <taxon>Pipidae</taxon>
        <taxon>Xenopodinae</taxon>
        <taxon>Xenopus</taxon>
        <taxon>Xenopus</taxon>
    </lineage>
</organism>
<proteinExistence type="predicted"/>
<sequence length="83" mass="9474">MWTYRGEIRQTSGSPCVWPPLDLLMNPEVLLLLMIHVITDNTKKFEFITCNTDCNSSHCQLPKTGKHIVMRLAKLILLYGTLA</sequence>
<reference evidence="2" key="1">
    <citation type="journal article" date="2016" name="Nature">
        <title>Genome evolution in the allotetraploid frog Xenopus laevis.</title>
        <authorList>
            <person name="Session A.M."/>
            <person name="Uno Y."/>
            <person name="Kwon T."/>
            <person name="Chapman J.A."/>
            <person name="Toyoda A."/>
            <person name="Takahashi S."/>
            <person name="Fukui A."/>
            <person name="Hikosaka A."/>
            <person name="Suzuki A."/>
            <person name="Kondo M."/>
            <person name="van Heeringen S.J."/>
            <person name="Quigley I."/>
            <person name="Heinz S."/>
            <person name="Ogino H."/>
            <person name="Ochi H."/>
            <person name="Hellsten U."/>
            <person name="Lyons J.B."/>
            <person name="Simakov O."/>
            <person name="Putnam N."/>
            <person name="Stites J."/>
            <person name="Kuroki Y."/>
            <person name="Tanaka T."/>
            <person name="Michiue T."/>
            <person name="Watanabe M."/>
            <person name="Bogdanovic O."/>
            <person name="Lister R."/>
            <person name="Georgiou G."/>
            <person name="Paranjpe S.S."/>
            <person name="van Kruijsbergen I."/>
            <person name="Shu S."/>
            <person name="Carlson J."/>
            <person name="Kinoshita T."/>
            <person name="Ohta Y."/>
            <person name="Mawaribuchi S."/>
            <person name="Jenkins J."/>
            <person name="Grimwood J."/>
            <person name="Schmutz J."/>
            <person name="Mitros T."/>
            <person name="Mozaffari S.V."/>
            <person name="Suzuki Y."/>
            <person name="Haramoto Y."/>
            <person name="Yamamoto T.S."/>
            <person name="Takagi C."/>
            <person name="Heald R."/>
            <person name="Miller K."/>
            <person name="Haudenschild C."/>
            <person name="Kitzman J."/>
            <person name="Nakayama T."/>
            <person name="Izutsu Y."/>
            <person name="Robert J."/>
            <person name="Fortriede J."/>
            <person name="Burns K."/>
            <person name="Lotay V."/>
            <person name="Karimi K."/>
            <person name="Yasuoka Y."/>
            <person name="Dichmann D.S."/>
            <person name="Flajnik M.F."/>
            <person name="Houston D.W."/>
            <person name="Shendure J."/>
            <person name="DuPasquier L."/>
            <person name="Vize P.D."/>
            <person name="Zorn A.M."/>
            <person name="Ito M."/>
            <person name="Marcotte E.M."/>
            <person name="Wallingford J.B."/>
            <person name="Ito Y."/>
            <person name="Asashima M."/>
            <person name="Ueno N."/>
            <person name="Matsuda Y."/>
            <person name="Veenstra G.J."/>
            <person name="Fujiyama A."/>
            <person name="Harland R.M."/>
            <person name="Taira M."/>
            <person name="Rokhsar D.S."/>
        </authorList>
    </citation>
    <scope>NUCLEOTIDE SEQUENCE [LARGE SCALE GENOMIC DNA]</scope>
    <source>
        <strain evidence="2">J</strain>
    </source>
</reference>
<protein>
    <submittedName>
        <fullName evidence="1">Uncharacterized protein</fullName>
    </submittedName>
</protein>
<dbReference type="Proteomes" id="UP000694892">
    <property type="component" value="Chromosome 1L"/>
</dbReference>
<accession>A0A974E0M7</accession>